<protein>
    <submittedName>
        <fullName evidence="2">Prophage antirepressor</fullName>
    </submittedName>
</protein>
<name>D4JXP9_9FIRM</name>
<gene>
    <name evidence="2" type="ORF">FP2_12750</name>
</gene>
<dbReference type="PATRIC" id="fig|718252.3.peg.2629"/>
<dbReference type="STRING" id="718252.FP2_12750"/>
<dbReference type="InterPro" id="IPR003497">
    <property type="entry name" value="BRO_N_domain"/>
</dbReference>
<proteinExistence type="predicted"/>
<dbReference type="eggNOG" id="COG3617">
    <property type="taxonomic scope" value="Bacteria"/>
</dbReference>
<evidence type="ECO:0000259" key="1">
    <source>
        <dbReference type="PROSITE" id="PS51750"/>
    </source>
</evidence>
<dbReference type="eggNOG" id="COG3645">
    <property type="taxonomic scope" value="Bacteria"/>
</dbReference>
<dbReference type="KEGG" id="fpr:FP2_12750"/>
<accession>D4JXP9</accession>
<dbReference type="Proteomes" id="UP000008804">
    <property type="component" value="Chromosome"/>
</dbReference>
<dbReference type="HOGENOM" id="CLU_046670_0_2_9"/>
<evidence type="ECO:0000313" key="3">
    <source>
        <dbReference type="Proteomes" id="UP000008804"/>
    </source>
</evidence>
<evidence type="ECO:0000313" key="2">
    <source>
        <dbReference type="EMBL" id="CBK98798.1"/>
    </source>
</evidence>
<dbReference type="Pfam" id="PF03374">
    <property type="entry name" value="ANT"/>
    <property type="match status" value="1"/>
</dbReference>
<dbReference type="GO" id="GO:0003677">
    <property type="term" value="F:DNA binding"/>
    <property type="evidence" value="ECO:0007669"/>
    <property type="project" value="InterPro"/>
</dbReference>
<dbReference type="Pfam" id="PF02498">
    <property type="entry name" value="Bro-N"/>
    <property type="match status" value="1"/>
</dbReference>
<keyword evidence="3" id="KW-1185">Reference proteome</keyword>
<dbReference type="SMART" id="SM01040">
    <property type="entry name" value="Bro-N"/>
    <property type="match status" value="1"/>
</dbReference>
<dbReference type="AlphaFoldDB" id="D4JXP9"/>
<dbReference type="InterPro" id="IPR005039">
    <property type="entry name" value="Ant_C"/>
</dbReference>
<dbReference type="BioCyc" id="FPRA718252:G1375-1084-MONOMER"/>
<sequence length="333" mass="37612">MKRMTAGDLQALELLMQTTPGFEHYDSGWMAFSLSAEAAAFIVPSGNISPACLRSVPTAAIPFQPSKIKVAHLMPERKPVMDNKIEIFKNEQFGEVRTILEGEKVLFCAADVAKALGYTNPNKAVNDHCRAITKRSTPISGKVQSINFIPEGDVYRLIIRSKLPAAEKFELWVFDEVIPTIRKTGGYMTDSLLERIQKEPAVIVEFAQALILEKNRVKALECELITAKPKADYYDAFINPDDCTNIRTTAKELKIPERKFVQFLLKEKYLFRSPSGQLLPYNKDSNAGLFIVRDFVTFCYTGSQTYFTPKGKEVIRMKFQKKCGEELLSKMAR</sequence>
<organism evidence="2 3">
    <name type="scientific">Faecalibacterium prausnitzii L2-6</name>
    <dbReference type="NCBI Taxonomy" id="718252"/>
    <lineage>
        <taxon>Bacteria</taxon>
        <taxon>Bacillati</taxon>
        <taxon>Bacillota</taxon>
        <taxon>Clostridia</taxon>
        <taxon>Eubacteriales</taxon>
        <taxon>Oscillospiraceae</taxon>
        <taxon>Faecalibacterium</taxon>
    </lineage>
</organism>
<dbReference type="EMBL" id="FP929045">
    <property type="protein sequence ID" value="CBK98798.1"/>
    <property type="molecule type" value="Genomic_DNA"/>
</dbReference>
<dbReference type="PANTHER" id="PTHR36180:SF2">
    <property type="entry name" value="BRO FAMILY PROTEIN"/>
    <property type="match status" value="1"/>
</dbReference>
<dbReference type="PROSITE" id="PS51750">
    <property type="entry name" value="BRO_N"/>
    <property type="match status" value="1"/>
</dbReference>
<reference evidence="2 3" key="2">
    <citation type="submission" date="2010-03" db="EMBL/GenBank/DDBJ databases">
        <authorList>
            <person name="Pajon A."/>
        </authorList>
    </citation>
    <scope>NUCLEOTIDE SEQUENCE [LARGE SCALE GENOMIC DNA]</scope>
    <source>
        <strain evidence="3">L2-6</strain>
    </source>
</reference>
<dbReference type="PANTHER" id="PTHR36180">
    <property type="entry name" value="DNA-BINDING PROTEIN-RELATED-RELATED"/>
    <property type="match status" value="1"/>
</dbReference>
<feature type="domain" description="Bro-N" evidence="1">
    <location>
        <begin position="82"/>
        <end position="185"/>
    </location>
</feature>
<reference evidence="2 3" key="1">
    <citation type="submission" date="2010-03" db="EMBL/GenBank/DDBJ databases">
        <title>The genome sequence of Faecalibacterium prausnitzii L2/6.</title>
        <authorList>
            <consortium name="metaHIT consortium -- http://www.metahit.eu/"/>
            <person name="Pajon A."/>
            <person name="Turner K."/>
            <person name="Parkhill J."/>
            <person name="Duncan S."/>
            <person name="Flint H."/>
        </authorList>
    </citation>
    <scope>NUCLEOTIDE SEQUENCE [LARGE SCALE GENOMIC DNA]</scope>
    <source>
        <strain evidence="3">L2-6</strain>
    </source>
</reference>